<dbReference type="SMART" id="SM00028">
    <property type="entry name" value="TPR"/>
    <property type="match status" value="3"/>
</dbReference>
<dbReference type="InterPro" id="IPR019734">
    <property type="entry name" value="TPR_rpt"/>
</dbReference>
<feature type="coiled-coil region" evidence="3">
    <location>
        <begin position="110"/>
        <end position="137"/>
    </location>
</feature>
<accession>A0A8K0UFU8</accession>
<proteinExistence type="predicted"/>
<dbReference type="GO" id="GO:0016020">
    <property type="term" value="C:membrane"/>
    <property type="evidence" value="ECO:0007669"/>
    <property type="project" value="TreeGrafter"/>
</dbReference>
<dbReference type="Proteomes" id="UP000813824">
    <property type="component" value="Unassembled WGS sequence"/>
</dbReference>
<dbReference type="GO" id="GO:0072380">
    <property type="term" value="C:TRC complex"/>
    <property type="evidence" value="ECO:0007669"/>
    <property type="project" value="TreeGrafter"/>
</dbReference>
<dbReference type="Gene3D" id="1.25.40.10">
    <property type="entry name" value="Tetratricopeptide repeat domain"/>
    <property type="match status" value="1"/>
</dbReference>
<evidence type="ECO:0000256" key="4">
    <source>
        <dbReference type="SAM" id="MobiDB-lite"/>
    </source>
</evidence>
<dbReference type="EMBL" id="JAEVFJ010000042">
    <property type="protein sequence ID" value="KAH8086615.1"/>
    <property type="molecule type" value="Genomic_DNA"/>
</dbReference>
<dbReference type="AlphaFoldDB" id="A0A8K0UFU8"/>
<keyword evidence="2" id="KW-0802">TPR repeat</keyword>
<evidence type="ECO:0000313" key="5">
    <source>
        <dbReference type="EMBL" id="KAH8086615.1"/>
    </source>
</evidence>
<dbReference type="InterPro" id="IPR011990">
    <property type="entry name" value="TPR-like_helical_dom_sf"/>
</dbReference>
<keyword evidence="3" id="KW-0175">Coiled coil</keyword>
<evidence type="ECO:0000313" key="6">
    <source>
        <dbReference type="Proteomes" id="UP000813824"/>
    </source>
</evidence>
<evidence type="ECO:0000256" key="1">
    <source>
        <dbReference type="ARBA" id="ARBA00022737"/>
    </source>
</evidence>
<reference evidence="5" key="1">
    <citation type="journal article" date="2021" name="New Phytol.">
        <title>Evolutionary innovations through gain and loss of genes in the ectomycorrhizal Boletales.</title>
        <authorList>
            <person name="Wu G."/>
            <person name="Miyauchi S."/>
            <person name="Morin E."/>
            <person name="Kuo A."/>
            <person name="Drula E."/>
            <person name="Varga T."/>
            <person name="Kohler A."/>
            <person name="Feng B."/>
            <person name="Cao Y."/>
            <person name="Lipzen A."/>
            <person name="Daum C."/>
            <person name="Hundley H."/>
            <person name="Pangilinan J."/>
            <person name="Johnson J."/>
            <person name="Barry K."/>
            <person name="LaButti K."/>
            <person name="Ng V."/>
            <person name="Ahrendt S."/>
            <person name="Min B."/>
            <person name="Choi I.G."/>
            <person name="Park H."/>
            <person name="Plett J.M."/>
            <person name="Magnuson J."/>
            <person name="Spatafora J.W."/>
            <person name="Nagy L.G."/>
            <person name="Henrissat B."/>
            <person name="Grigoriev I.V."/>
            <person name="Yang Z.L."/>
            <person name="Xu J."/>
            <person name="Martin F.M."/>
        </authorList>
    </citation>
    <scope>NUCLEOTIDE SEQUENCE</scope>
    <source>
        <strain evidence="5">KKN 215</strain>
    </source>
</reference>
<gene>
    <name evidence="5" type="ORF">BXZ70DRAFT_956205</name>
</gene>
<dbReference type="InterPro" id="IPR047150">
    <property type="entry name" value="SGT"/>
</dbReference>
<dbReference type="SUPFAM" id="SSF48452">
    <property type="entry name" value="TPR-like"/>
    <property type="match status" value="1"/>
</dbReference>
<dbReference type="GO" id="GO:0006620">
    <property type="term" value="P:post-translational protein targeting to endoplasmic reticulum membrane"/>
    <property type="evidence" value="ECO:0007669"/>
    <property type="project" value="TreeGrafter"/>
</dbReference>
<dbReference type="OrthoDB" id="2423701at2759"/>
<organism evidence="5 6">
    <name type="scientific">Cristinia sonorae</name>
    <dbReference type="NCBI Taxonomy" id="1940300"/>
    <lineage>
        <taxon>Eukaryota</taxon>
        <taxon>Fungi</taxon>
        <taxon>Dikarya</taxon>
        <taxon>Basidiomycota</taxon>
        <taxon>Agaricomycotina</taxon>
        <taxon>Agaricomycetes</taxon>
        <taxon>Agaricomycetidae</taxon>
        <taxon>Agaricales</taxon>
        <taxon>Pleurotineae</taxon>
        <taxon>Stephanosporaceae</taxon>
        <taxon>Cristinia</taxon>
    </lineage>
</organism>
<dbReference type="PANTHER" id="PTHR45831">
    <property type="entry name" value="LD24721P"/>
    <property type="match status" value="1"/>
</dbReference>
<dbReference type="GO" id="GO:0060090">
    <property type="term" value="F:molecular adaptor activity"/>
    <property type="evidence" value="ECO:0007669"/>
    <property type="project" value="TreeGrafter"/>
</dbReference>
<name>A0A8K0UFU8_9AGAR</name>
<evidence type="ECO:0000256" key="2">
    <source>
        <dbReference type="ARBA" id="ARBA00022803"/>
    </source>
</evidence>
<keyword evidence="1" id="KW-0677">Repeat</keyword>
<comment type="caution">
    <text evidence="5">The sequence shown here is derived from an EMBL/GenBank/DDBJ whole genome shotgun (WGS) entry which is preliminary data.</text>
</comment>
<keyword evidence="6" id="KW-1185">Reference proteome</keyword>
<sequence>MTSQTRAAQLKAEGNTLFAQRQYKEARSKYSQAIDVDGNSAVLYSNRAACSQYLRKYLDAESDARKATELDATYAKAWARLAAATSSLGSDETSVHAWKKAIAALPENPNTAEKKQKEQYEAELKTMENRLQRPRATPTQAVQVHGNLGQTPWQRAAALENELAQRGEPSSAPVIVEAYEEWKKGLDIMNMQRIVSSPNGPARMGFYGSIEAYSNAIIRDSRVFHLSQNNWTSDYNNQVMLEAQMVNAWVEGGVQCITSEALTRQRQQGWDYVRPAITTTIRSYFIRGFMEATMQNRNDVGVEFIGQALELLRWGCETWRDVPQDDKGAVFHQSFVRGVHARYLDVYMKACGTDPGKYKLKTLLKEAEGLLRHCDIPAVSPSAGPGFFMSFTTYPKGVAHSMIGFYHARTAAQLLSQPSYDAGTILSHYKQAAEAYQASADCYPKDDENRVWFLNCALQNYFLAGTPLRITLPLMERIREELPDVLRIWEFSSLIQATRKTYQKTQSLEEKYRKGLKKKQFTMDSEPVPDHLKSQVPRRR</sequence>
<evidence type="ECO:0000256" key="3">
    <source>
        <dbReference type="SAM" id="Coils"/>
    </source>
</evidence>
<feature type="region of interest" description="Disordered" evidence="4">
    <location>
        <begin position="517"/>
        <end position="540"/>
    </location>
</feature>
<protein>
    <recommendedName>
        <fullName evidence="7">TPR-like protein</fullName>
    </recommendedName>
</protein>
<dbReference type="PANTHER" id="PTHR45831:SF2">
    <property type="entry name" value="LD24721P"/>
    <property type="match status" value="1"/>
</dbReference>
<evidence type="ECO:0008006" key="7">
    <source>
        <dbReference type="Google" id="ProtNLM"/>
    </source>
</evidence>